<protein>
    <submittedName>
        <fullName evidence="3">Alpha/beta hydrolase fold protein</fullName>
    </submittedName>
</protein>
<keyword evidence="3" id="KW-0378">Hydrolase</keyword>
<dbReference type="GO" id="GO:0016020">
    <property type="term" value="C:membrane"/>
    <property type="evidence" value="ECO:0007669"/>
    <property type="project" value="TreeGrafter"/>
</dbReference>
<feature type="domain" description="AB hydrolase-1" evidence="2">
    <location>
        <begin position="28"/>
        <end position="256"/>
    </location>
</feature>
<organism evidence="3 4">
    <name type="scientific">Thermomicrobium roseum (strain ATCC 27502 / DSM 5159 / P-2)</name>
    <dbReference type="NCBI Taxonomy" id="309801"/>
    <lineage>
        <taxon>Bacteria</taxon>
        <taxon>Pseudomonadati</taxon>
        <taxon>Thermomicrobiota</taxon>
        <taxon>Thermomicrobia</taxon>
        <taxon>Thermomicrobiales</taxon>
        <taxon>Thermomicrobiaceae</taxon>
        <taxon>Thermomicrobium</taxon>
    </lineage>
</organism>
<dbReference type="PANTHER" id="PTHR43798:SF33">
    <property type="entry name" value="HYDROLASE, PUTATIVE (AFU_ORTHOLOGUE AFUA_2G14860)-RELATED"/>
    <property type="match status" value="1"/>
</dbReference>
<keyword evidence="3" id="KW-0614">Plasmid</keyword>
<evidence type="ECO:0000313" key="4">
    <source>
        <dbReference type="Proteomes" id="UP000000447"/>
    </source>
</evidence>
<evidence type="ECO:0000259" key="2">
    <source>
        <dbReference type="Pfam" id="PF12697"/>
    </source>
</evidence>
<evidence type="ECO:0000313" key="3">
    <source>
        <dbReference type="EMBL" id="ACM06897.1"/>
    </source>
</evidence>
<gene>
    <name evidence="3" type="ordered locus">trd_A0258</name>
</gene>
<accession>B9L394</accession>
<dbReference type="AlphaFoldDB" id="B9L394"/>
<dbReference type="EMBL" id="CP001276">
    <property type="protein sequence ID" value="ACM06897.1"/>
    <property type="molecule type" value="Genomic_DNA"/>
</dbReference>
<sequence length="281" mass="31003">MEVRERVETLGDLWLWVAEAGPSEAPPILLLHGLYDRWETWEPVVPALAERFRVIAFDMRGHGRSSQPAGGYTLRDYADDAVRLLARLRPSRPIVVIGFSLGALVAIVLAAEHPELIRGVVLVDPPLVEPDEGTRLWLRALLEAKRAGIEAAYELARELDPDGTPEEWQQSALWLCSTADGPILALLDEGRRPDPWELLPHLSQPVLVLQADPVFGGVLDDETAQRALAQLRQGELVAMPGCGHAIHRTCPDDFLEVVLEFLARLDRPATGEYVGLEHPAG</sequence>
<keyword evidence="4" id="KW-1185">Reference proteome</keyword>
<geneLocation type="plasmid" evidence="4">
    <name>Tros</name>
</geneLocation>
<dbReference type="KEGG" id="tro:trd_A0258"/>
<dbReference type="PRINTS" id="PR00111">
    <property type="entry name" value="ABHYDROLASE"/>
</dbReference>
<dbReference type="eggNOG" id="COG0596">
    <property type="taxonomic scope" value="Bacteria"/>
</dbReference>
<dbReference type="SUPFAM" id="SSF53474">
    <property type="entry name" value="alpha/beta-Hydrolases"/>
    <property type="match status" value="1"/>
</dbReference>
<dbReference type="Pfam" id="PF12697">
    <property type="entry name" value="Abhydrolase_6"/>
    <property type="match status" value="1"/>
</dbReference>
<dbReference type="InterPro" id="IPR029058">
    <property type="entry name" value="AB_hydrolase_fold"/>
</dbReference>
<dbReference type="InterPro" id="IPR050266">
    <property type="entry name" value="AB_hydrolase_sf"/>
</dbReference>
<dbReference type="InterPro" id="IPR000073">
    <property type="entry name" value="AB_hydrolase_1"/>
</dbReference>
<keyword evidence="1" id="KW-0812">Transmembrane</keyword>
<dbReference type="Proteomes" id="UP000000447">
    <property type="component" value="Plasmid unnamed"/>
</dbReference>
<keyword evidence="1" id="KW-0472">Membrane</keyword>
<dbReference type="PANTHER" id="PTHR43798">
    <property type="entry name" value="MONOACYLGLYCEROL LIPASE"/>
    <property type="match status" value="1"/>
</dbReference>
<dbReference type="RefSeq" id="WP_012642884.1">
    <property type="nucleotide sequence ID" value="NC_011961.1"/>
</dbReference>
<evidence type="ECO:0000256" key="1">
    <source>
        <dbReference type="SAM" id="Phobius"/>
    </source>
</evidence>
<dbReference type="Gene3D" id="3.40.50.1820">
    <property type="entry name" value="alpha/beta hydrolase"/>
    <property type="match status" value="1"/>
</dbReference>
<reference evidence="3 4" key="1">
    <citation type="journal article" date="2009" name="PLoS ONE">
        <title>Complete genome sequence of the aerobic CO-oxidizing thermophile Thermomicrobium roseum.</title>
        <authorList>
            <person name="Wu D."/>
            <person name="Raymond J."/>
            <person name="Wu M."/>
            <person name="Chatterji S."/>
            <person name="Ren Q."/>
            <person name="Graham J.E."/>
            <person name="Bryant D.A."/>
            <person name="Robb F."/>
            <person name="Colman A."/>
            <person name="Tallon L.J."/>
            <person name="Badger J.H."/>
            <person name="Madupu R."/>
            <person name="Ward N.L."/>
            <person name="Eisen J.A."/>
        </authorList>
    </citation>
    <scope>NUCLEOTIDE SEQUENCE [LARGE SCALE GENOMIC DNA]</scope>
    <source>
        <strain evidence="4">ATCC 27502 / DSM 5159 / P-2</strain>
        <plasmid evidence="3">unnamed</plasmid>
    </source>
</reference>
<dbReference type="GO" id="GO:0016787">
    <property type="term" value="F:hydrolase activity"/>
    <property type="evidence" value="ECO:0007669"/>
    <property type="project" value="UniProtKB-KW"/>
</dbReference>
<proteinExistence type="predicted"/>
<name>B9L394_THERP</name>
<dbReference type="HOGENOM" id="CLU_020336_50_4_0"/>
<keyword evidence="1" id="KW-1133">Transmembrane helix</keyword>
<feature type="transmembrane region" description="Helical" evidence="1">
    <location>
        <begin position="93"/>
        <end position="111"/>
    </location>
</feature>